<keyword evidence="5" id="KW-0547">Nucleotide-binding</keyword>
<dbReference type="InterPro" id="IPR015824">
    <property type="entry name" value="Phosphoglycerate_kinase_N"/>
</dbReference>
<evidence type="ECO:0000256" key="7">
    <source>
        <dbReference type="ARBA" id="ARBA00022840"/>
    </source>
</evidence>
<gene>
    <name evidence="13" type="ORF">ES288_A13G152000v1</name>
</gene>
<evidence type="ECO:0000256" key="2">
    <source>
        <dbReference type="ARBA" id="ARBA00008982"/>
    </source>
</evidence>
<dbReference type="GO" id="GO:0006094">
    <property type="term" value="P:gluconeogenesis"/>
    <property type="evidence" value="ECO:0007669"/>
    <property type="project" value="TreeGrafter"/>
</dbReference>
<sequence length="149" mass="16787">TLSLVTLFLSILHLFSLSRYIRLSHLPLFIRLVVVEEVLLPRAPKKSVGDLKEADLKGKKVFARVDLNVPLDDNFNITDDTWIRAAVPTIMYLMGHGSKVILSSHLVICCGILLVLMAVGNFINTIQTLVTKSRFKEKMKRSKSKPELD</sequence>
<dbReference type="GO" id="GO:0043531">
    <property type="term" value="F:ADP binding"/>
    <property type="evidence" value="ECO:0007669"/>
    <property type="project" value="TreeGrafter"/>
</dbReference>
<dbReference type="Pfam" id="PF00162">
    <property type="entry name" value="PGK"/>
    <property type="match status" value="1"/>
</dbReference>
<comment type="cofactor">
    <cofactor evidence="1">
        <name>Mg(2+)</name>
        <dbReference type="ChEBI" id="CHEBI:18420"/>
    </cofactor>
</comment>
<dbReference type="Proteomes" id="UP000323506">
    <property type="component" value="Chromosome A13"/>
</dbReference>
<feature type="transmembrane region" description="Helical" evidence="11">
    <location>
        <begin position="101"/>
        <end position="130"/>
    </location>
</feature>
<dbReference type="EMBL" id="CM017700">
    <property type="protein sequence ID" value="TYG86671.1"/>
    <property type="molecule type" value="Genomic_DNA"/>
</dbReference>
<dbReference type="InterPro" id="IPR001576">
    <property type="entry name" value="Phosphoglycerate_kinase"/>
</dbReference>
<organism evidence="13 14">
    <name type="scientific">Gossypium darwinii</name>
    <name type="common">Darwin's cotton</name>
    <name type="synonym">Gossypium barbadense var. darwinii</name>
    <dbReference type="NCBI Taxonomy" id="34276"/>
    <lineage>
        <taxon>Eukaryota</taxon>
        <taxon>Viridiplantae</taxon>
        <taxon>Streptophyta</taxon>
        <taxon>Embryophyta</taxon>
        <taxon>Tracheophyta</taxon>
        <taxon>Spermatophyta</taxon>
        <taxon>Magnoliopsida</taxon>
        <taxon>eudicotyledons</taxon>
        <taxon>Gunneridae</taxon>
        <taxon>Pentapetalae</taxon>
        <taxon>rosids</taxon>
        <taxon>malvids</taxon>
        <taxon>Malvales</taxon>
        <taxon>Malvaceae</taxon>
        <taxon>Malvoideae</taxon>
        <taxon>Gossypium</taxon>
    </lineage>
</organism>
<keyword evidence="6 9" id="KW-0418">Kinase</keyword>
<keyword evidence="7" id="KW-0067">ATP-binding</keyword>
<evidence type="ECO:0000256" key="12">
    <source>
        <dbReference type="SAM" id="SignalP"/>
    </source>
</evidence>
<comment type="similarity">
    <text evidence="2 9">Belongs to the phosphoglycerate kinase family.</text>
</comment>
<evidence type="ECO:0000256" key="8">
    <source>
        <dbReference type="ARBA" id="ARBA00022842"/>
    </source>
</evidence>
<name>A0A5D2E0G7_GOSDA</name>
<comment type="catalytic activity">
    <reaction evidence="9">
        <text>(2R)-3-phosphoglycerate + ATP = (2R)-3-phospho-glyceroyl phosphate + ADP</text>
        <dbReference type="Rhea" id="RHEA:14801"/>
        <dbReference type="ChEBI" id="CHEBI:30616"/>
        <dbReference type="ChEBI" id="CHEBI:57604"/>
        <dbReference type="ChEBI" id="CHEBI:58272"/>
        <dbReference type="ChEBI" id="CHEBI:456216"/>
        <dbReference type="EC" id="2.7.2.3"/>
    </reaction>
</comment>
<keyword evidence="12" id="KW-0732">Signal</keyword>
<feature type="chain" id="PRO_5022838254" description="Phosphoglycerate kinase" evidence="12">
    <location>
        <begin position="19"/>
        <end position="149"/>
    </location>
</feature>
<evidence type="ECO:0000313" key="13">
    <source>
        <dbReference type="EMBL" id="TYG86671.1"/>
    </source>
</evidence>
<evidence type="ECO:0000256" key="10">
    <source>
        <dbReference type="RuleBase" id="RU000696"/>
    </source>
</evidence>
<feature type="non-terminal residue" evidence="13">
    <location>
        <position position="1"/>
    </location>
</feature>
<dbReference type="EC" id="2.7.2.3" evidence="3 9"/>
<dbReference type="Gene3D" id="3.40.50.1260">
    <property type="entry name" value="Phosphoglycerate kinase, N-terminal domain"/>
    <property type="match status" value="1"/>
</dbReference>
<reference evidence="13 14" key="1">
    <citation type="submission" date="2019-06" db="EMBL/GenBank/DDBJ databases">
        <title>WGS assembly of Gossypium darwinii.</title>
        <authorList>
            <person name="Chen Z.J."/>
            <person name="Sreedasyam A."/>
            <person name="Ando A."/>
            <person name="Song Q."/>
            <person name="De L."/>
            <person name="Hulse-Kemp A."/>
            <person name="Ding M."/>
            <person name="Ye W."/>
            <person name="Kirkbride R."/>
            <person name="Jenkins J."/>
            <person name="Plott C."/>
            <person name="Lovell J."/>
            <person name="Lin Y.-M."/>
            <person name="Vaughn R."/>
            <person name="Liu B."/>
            <person name="Li W."/>
            <person name="Simpson S."/>
            <person name="Scheffler B."/>
            <person name="Saski C."/>
            <person name="Grover C."/>
            <person name="Hu G."/>
            <person name="Conover J."/>
            <person name="Carlson J."/>
            <person name="Shu S."/>
            <person name="Boston L."/>
            <person name="Williams M."/>
            <person name="Peterson D."/>
            <person name="Mcgee K."/>
            <person name="Jones D."/>
            <person name="Wendel J."/>
            <person name="Stelly D."/>
            <person name="Grimwood J."/>
            <person name="Schmutz J."/>
        </authorList>
    </citation>
    <scope>NUCLEOTIDE SEQUENCE [LARGE SCALE GENOMIC DNA]</scope>
    <source>
        <strain evidence="13">1808015.09</strain>
    </source>
</reference>
<protein>
    <recommendedName>
        <fullName evidence="3 9">Phosphoglycerate kinase</fullName>
        <ecNumber evidence="3 9">2.7.2.3</ecNumber>
    </recommendedName>
</protein>
<keyword evidence="14" id="KW-1185">Reference proteome</keyword>
<keyword evidence="4 9" id="KW-0808">Transferase</keyword>
<dbReference type="InterPro" id="IPR036043">
    <property type="entry name" value="Phosphoglycerate_kinase_sf"/>
</dbReference>
<comment type="subunit">
    <text evidence="10">Monomer.</text>
</comment>
<keyword evidence="8" id="KW-0460">Magnesium</keyword>
<dbReference type="PANTHER" id="PTHR11406">
    <property type="entry name" value="PHOSPHOGLYCERATE KINASE"/>
    <property type="match status" value="1"/>
</dbReference>
<accession>A0A5D2E0G7</accession>
<dbReference type="SUPFAM" id="SSF53748">
    <property type="entry name" value="Phosphoglycerate kinase"/>
    <property type="match status" value="1"/>
</dbReference>
<keyword evidence="11" id="KW-0812">Transmembrane</keyword>
<evidence type="ECO:0000256" key="1">
    <source>
        <dbReference type="ARBA" id="ARBA00001946"/>
    </source>
</evidence>
<evidence type="ECO:0000256" key="5">
    <source>
        <dbReference type="ARBA" id="ARBA00022741"/>
    </source>
</evidence>
<dbReference type="GO" id="GO:0005829">
    <property type="term" value="C:cytosol"/>
    <property type="evidence" value="ECO:0007669"/>
    <property type="project" value="TreeGrafter"/>
</dbReference>
<evidence type="ECO:0000256" key="4">
    <source>
        <dbReference type="ARBA" id="ARBA00022679"/>
    </source>
</evidence>
<evidence type="ECO:0000256" key="3">
    <source>
        <dbReference type="ARBA" id="ARBA00013061"/>
    </source>
</evidence>
<proteinExistence type="inferred from homology"/>
<evidence type="ECO:0000313" key="14">
    <source>
        <dbReference type="Proteomes" id="UP000323506"/>
    </source>
</evidence>
<feature type="signal peptide" evidence="12">
    <location>
        <begin position="1"/>
        <end position="18"/>
    </location>
</feature>
<keyword evidence="11" id="KW-1133">Transmembrane helix</keyword>
<dbReference type="PRINTS" id="PR00477">
    <property type="entry name" value="PHGLYCKINASE"/>
</dbReference>
<dbReference type="GO" id="GO:0005524">
    <property type="term" value="F:ATP binding"/>
    <property type="evidence" value="ECO:0007669"/>
    <property type="project" value="UniProtKB-KW"/>
</dbReference>
<evidence type="ECO:0000256" key="11">
    <source>
        <dbReference type="SAM" id="Phobius"/>
    </source>
</evidence>
<keyword evidence="11" id="KW-0472">Membrane</keyword>
<dbReference type="AlphaFoldDB" id="A0A5D2E0G7"/>
<dbReference type="GO" id="GO:0006096">
    <property type="term" value="P:glycolytic process"/>
    <property type="evidence" value="ECO:0007669"/>
    <property type="project" value="InterPro"/>
</dbReference>
<dbReference type="GO" id="GO:0004618">
    <property type="term" value="F:phosphoglycerate kinase activity"/>
    <property type="evidence" value="ECO:0007669"/>
    <property type="project" value="UniProtKB-EC"/>
</dbReference>
<evidence type="ECO:0000256" key="9">
    <source>
        <dbReference type="RuleBase" id="RU000532"/>
    </source>
</evidence>
<evidence type="ECO:0000256" key="6">
    <source>
        <dbReference type="ARBA" id="ARBA00022777"/>
    </source>
</evidence>
<dbReference type="PANTHER" id="PTHR11406:SF27">
    <property type="entry name" value="PHOSPHOGLYCERATE KINASE 3, CYTOSOLIC"/>
    <property type="match status" value="1"/>
</dbReference>